<gene>
    <name evidence="2" type="ORF">ENJ61_05985</name>
</gene>
<name>A0A7C5QIM9_AQUAO</name>
<dbReference type="EMBL" id="DRNB01000212">
    <property type="protein sequence ID" value="HHJ64442.1"/>
    <property type="molecule type" value="Genomic_DNA"/>
</dbReference>
<feature type="non-terminal residue" evidence="2">
    <location>
        <position position="1"/>
    </location>
</feature>
<dbReference type="InterPro" id="IPR009057">
    <property type="entry name" value="Homeodomain-like_sf"/>
</dbReference>
<evidence type="ECO:0000259" key="1">
    <source>
        <dbReference type="Pfam" id="PF02954"/>
    </source>
</evidence>
<dbReference type="GO" id="GO:0043565">
    <property type="term" value="F:sequence-specific DNA binding"/>
    <property type="evidence" value="ECO:0007669"/>
    <property type="project" value="InterPro"/>
</dbReference>
<dbReference type="AlphaFoldDB" id="A0A7C5QIM9"/>
<organism evidence="2">
    <name type="scientific">Aquifex aeolicus</name>
    <dbReference type="NCBI Taxonomy" id="63363"/>
    <lineage>
        <taxon>Bacteria</taxon>
        <taxon>Pseudomonadati</taxon>
        <taxon>Aquificota</taxon>
        <taxon>Aquificia</taxon>
        <taxon>Aquificales</taxon>
        <taxon>Aquificaceae</taxon>
        <taxon>Aquifex</taxon>
    </lineage>
</organism>
<protein>
    <submittedName>
        <fullName evidence="2">Sigma-54-dependent Fis family transcriptional regulator</fullName>
    </submittedName>
</protein>
<comment type="caution">
    <text evidence="2">The sequence shown here is derived from an EMBL/GenBank/DDBJ whole genome shotgun (WGS) entry which is preliminary data.</text>
</comment>
<accession>A0A7C5QIM9</accession>
<dbReference type="SUPFAM" id="SSF46689">
    <property type="entry name" value="Homeodomain-like"/>
    <property type="match status" value="1"/>
</dbReference>
<reference evidence="2" key="1">
    <citation type="journal article" date="2020" name="mSystems">
        <title>Genome- and Community-Level Interaction Insights into Carbon Utilization and Element Cycling Functions of Hydrothermarchaeota in Hydrothermal Sediment.</title>
        <authorList>
            <person name="Zhou Z."/>
            <person name="Liu Y."/>
            <person name="Xu W."/>
            <person name="Pan J."/>
            <person name="Luo Z.H."/>
            <person name="Li M."/>
        </authorList>
    </citation>
    <scope>NUCLEOTIDE SEQUENCE [LARGE SCALE GENOMIC DNA]</scope>
    <source>
        <strain evidence="2">HyVt-501</strain>
    </source>
</reference>
<proteinExistence type="predicted"/>
<evidence type="ECO:0000313" key="2">
    <source>
        <dbReference type="EMBL" id="HHJ64442.1"/>
    </source>
</evidence>
<dbReference type="Proteomes" id="UP000885792">
    <property type="component" value="Unassembled WGS sequence"/>
</dbReference>
<dbReference type="Gene3D" id="1.10.10.60">
    <property type="entry name" value="Homeodomain-like"/>
    <property type="match status" value="1"/>
</dbReference>
<feature type="domain" description="DNA binding HTH" evidence="1">
    <location>
        <begin position="20"/>
        <end position="57"/>
    </location>
</feature>
<dbReference type="Pfam" id="PF02954">
    <property type="entry name" value="HTH_8"/>
    <property type="match status" value="1"/>
</dbReference>
<sequence length="58" mass="6657">RAEVRRLLRERPGGVYRGIVEKVSRIVVEEALRETEGNQLLASKLLGINRLTLRRKMG</sequence>
<dbReference type="InterPro" id="IPR002197">
    <property type="entry name" value="HTH_Fis"/>
</dbReference>
<dbReference type="PRINTS" id="PR01590">
    <property type="entry name" value="HTHFIS"/>
</dbReference>